<dbReference type="AlphaFoldDB" id="A0A6V8MPX5"/>
<dbReference type="EMBL" id="BLXX01000019">
    <property type="protein sequence ID" value="GFO61763.1"/>
    <property type="molecule type" value="Genomic_DNA"/>
</dbReference>
<keyword evidence="3" id="KW-1185">Reference proteome</keyword>
<evidence type="ECO:0000259" key="1">
    <source>
        <dbReference type="PROSITE" id="PS50851"/>
    </source>
</evidence>
<dbReference type="InterPro" id="IPR036061">
    <property type="entry name" value="CheW-like_dom_sf"/>
</dbReference>
<protein>
    <submittedName>
        <fullName evidence="2">Chemotaxis protein CheW</fullName>
    </submittedName>
</protein>
<gene>
    <name evidence="2" type="primary">cheW40H-2</name>
    <name evidence="2" type="ORF">GMST_40880</name>
</gene>
<dbReference type="Gene3D" id="2.30.30.40">
    <property type="entry name" value="SH3 Domains"/>
    <property type="match status" value="1"/>
</dbReference>
<feature type="domain" description="CheW-like" evidence="1">
    <location>
        <begin position="21"/>
        <end position="161"/>
    </location>
</feature>
<comment type="caution">
    <text evidence="2">The sequence shown here is derived from an EMBL/GenBank/DDBJ whole genome shotgun (WGS) entry which is preliminary data.</text>
</comment>
<dbReference type="PROSITE" id="PS50851">
    <property type="entry name" value="CHEW"/>
    <property type="match status" value="1"/>
</dbReference>
<dbReference type="PANTHER" id="PTHR22617">
    <property type="entry name" value="CHEMOTAXIS SENSOR HISTIDINE KINASE-RELATED"/>
    <property type="match status" value="1"/>
</dbReference>
<dbReference type="RefSeq" id="WP_281380076.1">
    <property type="nucleotide sequence ID" value="NZ_BLXX01000019.1"/>
</dbReference>
<dbReference type="SMART" id="SM00260">
    <property type="entry name" value="CheW"/>
    <property type="match status" value="1"/>
</dbReference>
<dbReference type="InterPro" id="IPR039315">
    <property type="entry name" value="CheW"/>
</dbReference>
<name>A0A6V8MPX5_9BACT</name>
<dbReference type="GO" id="GO:0007165">
    <property type="term" value="P:signal transduction"/>
    <property type="evidence" value="ECO:0007669"/>
    <property type="project" value="InterPro"/>
</dbReference>
<dbReference type="PANTHER" id="PTHR22617:SF23">
    <property type="entry name" value="CHEMOTAXIS PROTEIN CHEW"/>
    <property type="match status" value="1"/>
</dbReference>
<dbReference type="GO" id="GO:0006935">
    <property type="term" value="P:chemotaxis"/>
    <property type="evidence" value="ECO:0007669"/>
    <property type="project" value="InterPro"/>
</dbReference>
<evidence type="ECO:0000313" key="3">
    <source>
        <dbReference type="Proteomes" id="UP000556026"/>
    </source>
</evidence>
<evidence type="ECO:0000313" key="2">
    <source>
        <dbReference type="EMBL" id="GFO61763.1"/>
    </source>
</evidence>
<sequence length="183" mass="20047">MRRKTIGTEVVEEVKQEQLQEIQVACLRMADGLYAVDIMRIKEIIRLPKLAPLPRALPFVEGVINLRGSVIPVVDLRKRFGLPLCEHPETARLLILSISGQQLGLVVDEVTEMITISLRDLKPPPRGVRAVGSEYLIGLALVEEVPVLLLNIDSLLSFQEKAELGILGPDAGPTSPNKKSAAC</sequence>
<accession>A0A6V8MPX5</accession>
<dbReference type="InterPro" id="IPR002545">
    <property type="entry name" value="CheW-lke_dom"/>
</dbReference>
<organism evidence="2 3">
    <name type="scientific">Geomonas silvestris</name>
    <dbReference type="NCBI Taxonomy" id="2740184"/>
    <lineage>
        <taxon>Bacteria</taxon>
        <taxon>Pseudomonadati</taxon>
        <taxon>Thermodesulfobacteriota</taxon>
        <taxon>Desulfuromonadia</taxon>
        <taxon>Geobacterales</taxon>
        <taxon>Geobacteraceae</taxon>
        <taxon>Geomonas</taxon>
    </lineage>
</organism>
<dbReference type="Gene3D" id="2.40.50.180">
    <property type="entry name" value="CheA-289, Domain 4"/>
    <property type="match status" value="1"/>
</dbReference>
<dbReference type="GO" id="GO:0005829">
    <property type="term" value="C:cytosol"/>
    <property type="evidence" value="ECO:0007669"/>
    <property type="project" value="TreeGrafter"/>
</dbReference>
<reference evidence="3" key="1">
    <citation type="submission" date="2020-06" db="EMBL/GenBank/DDBJ databases">
        <title>Draft genomic sequence of Geomonas sp. Red330.</title>
        <authorList>
            <person name="Itoh H."/>
            <person name="Zhenxing X."/>
            <person name="Ushijima N."/>
            <person name="Masuda Y."/>
            <person name="Shiratori Y."/>
            <person name="Senoo K."/>
        </authorList>
    </citation>
    <scope>NUCLEOTIDE SEQUENCE [LARGE SCALE GENOMIC DNA]</scope>
    <source>
        <strain evidence="3">Red330</strain>
    </source>
</reference>
<dbReference type="SUPFAM" id="SSF50341">
    <property type="entry name" value="CheW-like"/>
    <property type="match status" value="1"/>
</dbReference>
<dbReference type="Proteomes" id="UP000556026">
    <property type="component" value="Unassembled WGS sequence"/>
</dbReference>
<dbReference type="Pfam" id="PF01584">
    <property type="entry name" value="CheW"/>
    <property type="match status" value="1"/>
</dbReference>
<proteinExistence type="predicted"/>